<keyword evidence="2" id="KW-0285">Flavoprotein</keyword>
<dbReference type="InterPro" id="IPR012349">
    <property type="entry name" value="Split_barrel_FMN-bd"/>
</dbReference>
<name>A0A9W6SJ90_9ACTN</name>
<dbReference type="GO" id="GO:0010181">
    <property type="term" value="F:FMN binding"/>
    <property type="evidence" value="ECO:0007669"/>
    <property type="project" value="InterPro"/>
</dbReference>
<evidence type="ECO:0000256" key="3">
    <source>
        <dbReference type="ARBA" id="ARBA00038054"/>
    </source>
</evidence>
<evidence type="ECO:0000313" key="6">
    <source>
        <dbReference type="Proteomes" id="UP001165079"/>
    </source>
</evidence>
<dbReference type="Pfam" id="PF01613">
    <property type="entry name" value="Flavin_Reduct"/>
    <property type="match status" value="1"/>
</dbReference>
<dbReference type="AlphaFoldDB" id="A0A9W6SJ90"/>
<protein>
    <recommendedName>
        <fullName evidence="4">Flavin reductase like domain-containing protein</fullName>
    </recommendedName>
</protein>
<dbReference type="RefSeq" id="WP_285662108.1">
    <property type="nucleotide sequence ID" value="NZ_BSTX01000001.1"/>
</dbReference>
<keyword evidence="6" id="KW-1185">Reference proteome</keyword>
<dbReference type="SUPFAM" id="SSF50475">
    <property type="entry name" value="FMN-binding split barrel"/>
    <property type="match status" value="1"/>
</dbReference>
<feature type="domain" description="Flavin reductase like" evidence="4">
    <location>
        <begin position="10"/>
        <end position="175"/>
    </location>
</feature>
<evidence type="ECO:0000313" key="5">
    <source>
        <dbReference type="EMBL" id="GLZ76965.1"/>
    </source>
</evidence>
<dbReference type="PANTHER" id="PTHR43567:SF1">
    <property type="entry name" value="FLAVOREDOXIN"/>
    <property type="match status" value="1"/>
</dbReference>
<evidence type="ECO:0000259" key="4">
    <source>
        <dbReference type="SMART" id="SM00903"/>
    </source>
</evidence>
<dbReference type="EMBL" id="BSTX01000001">
    <property type="protein sequence ID" value="GLZ76965.1"/>
    <property type="molecule type" value="Genomic_DNA"/>
</dbReference>
<dbReference type="GO" id="GO:0016646">
    <property type="term" value="F:oxidoreductase activity, acting on the CH-NH group of donors, NAD or NADP as acceptor"/>
    <property type="evidence" value="ECO:0007669"/>
    <property type="project" value="UniProtKB-ARBA"/>
</dbReference>
<dbReference type="SMART" id="SM00903">
    <property type="entry name" value="Flavin_Reduct"/>
    <property type="match status" value="1"/>
</dbReference>
<gene>
    <name evidence="5" type="primary">ydfE</name>
    <name evidence="5" type="ORF">Afil01_17720</name>
</gene>
<sequence>MAHLVVEPRSFYFGTPVVLISSLNEDGSPNLAPMSSAWWMRRSCMLGLSTRAATARNLMRERECVLNLPSWELGDNVDRLGGTTGLNPVPESKVELGYRYEPDKFGTAQLTTAPSDLVKPPRAAECPVQLEAVVENVHPFGDPDADIVSIEVRVVRAHIDEAILVPDQHHYIDRDRWRPIIFSFGEFFNLTA</sequence>
<evidence type="ECO:0000256" key="2">
    <source>
        <dbReference type="ARBA" id="ARBA00022630"/>
    </source>
</evidence>
<dbReference type="Proteomes" id="UP001165079">
    <property type="component" value="Unassembled WGS sequence"/>
</dbReference>
<reference evidence="5" key="1">
    <citation type="submission" date="2023-03" db="EMBL/GenBank/DDBJ databases">
        <title>Actinorhabdospora filicis NBRC 111898.</title>
        <authorList>
            <person name="Ichikawa N."/>
            <person name="Sato H."/>
            <person name="Tonouchi N."/>
        </authorList>
    </citation>
    <scope>NUCLEOTIDE SEQUENCE</scope>
    <source>
        <strain evidence="5">NBRC 111898</strain>
    </source>
</reference>
<proteinExistence type="inferred from homology"/>
<comment type="caution">
    <text evidence="5">The sequence shown here is derived from an EMBL/GenBank/DDBJ whole genome shotgun (WGS) entry which is preliminary data.</text>
</comment>
<accession>A0A9W6SJ90</accession>
<evidence type="ECO:0000256" key="1">
    <source>
        <dbReference type="ARBA" id="ARBA00001917"/>
    </source>
</evidence>
<comment type="cofactor">
    <cofactor evidence="1">
        <name>FMN</name>
        <dbReference type="ChEBI" id="CHEBI:58210"/>
    </cofactor>
</comment>
<dbReference type="InterPro" id="IPR052174">
    <property type="entry name" value="Flavoredoxin"/>
</dbReference>
<organism evidence="5 6">
    <name type="scientific">Actinorhabdospora filicis</name>
    <dbReference type="NCBI Taxonomy" id="1785913"/>
    <lineage>
        <taxon>Bacteria</taxon>
        <taxon>Bacillati</taxon>
        <taxon>Actinomycetota</taxon>
        <taxon>Actinomycetes</taxon>
        <taxon>Micromonosporales</taxon>
        <taxon>Micromonosporaceae</taxon>
        <taxon>Actinorhabdospora</taxon>
    </lineage>
</organism>
<comment type="similarity">
    <text evidence="3">Belongs to the flavoredoxin family.</text>
</comment>
<dbReference type="PANTHER" id="PTHR43567">
    <property type="entry name" value="FLAVOREDOXIN-RELATED-RELATED"/>
    <property type="match status" value="1"/>
</dbReference>
<dbReference type="InterPro" id="IPR002563">
    <property type="entry name" value="Flavin_Rdtase-like_dom"/>
</dbReference>
<dbReference type="Gene3D" id="2.30.110.10">
    <property type="entry name" value="Electron Transport, Fmn-binding Protein, Chain A"/>
    <property type="match status" value="1"/>
</dbReference>